<dbReference type="EMBL" id="BONQ01000015">
    <property type="protein sequence ID" value="GIG42644.1"/>
    <property type="molecule type" value="Genomic_DNA"/>
</dbReference>
<dbReference type="InterPro" id="IPR009003">
    <property type="entry name" value="Peptidase_S1_PA"/>
</dbReference>
<accession>A0A919PEU9</accession>
<dbReference type="PANTHER" id="PTHR43019:SF23">
    <property type="entry name" value="PROTEASE DO-LIKE 5, CHLOROPLASTIC"/>
    <property type="match status" value="1"/>
</dbReference>
<dbReference type="AlphaFoldDB" id="A0A919PEU9"/>
<dbReference type="Gene3D" id="2.40.10.120">
    <property type="match status" value="1"/>
</dbReference>
<feature type="domain" description="vWA-MoxR associated protein middle region 0" evidence="1">
    <location>
        <begin position="415"/>
        <end position="508"/>
    </location>
</feature>
<proteinExistence type="predicted"/>
<feature type="domain" description="Effector-associated" evidence="2">
    <location>
        <begin position="328"/>
        <end position="406"/>
    </location>
</feature>
<dbReference type="Pfam" id="PF19956">
    <property type="entry name" value="EAD2"/>
    <property type="match status" value="1"/>
</dbReference>
<sequence length="800" mass="88812">MTNTAVVAGRSAPRWQVRIASTDGTVLGSGVLVSGRHILTCAHVLHRSTVRPEAAFQVDFPRSTSGTVLRAQVPEDGWLPQLTTGQRDIAVLELDDDLPADVAPARLGRGESCIGNVARVYGHPTRIVEGVWTHGTIADTSGPHGEWMQLVGDRERIEQGFSGGGVIDSLSGRVVGIVVAAYEPLDRPAAWMIPMEVVARYWLRLDTLLNDNSKVPGLGEETVAGFVDMFTNFRSLVEDDRRKWVVDRLPDAVRLRLPERTPGAETVVRACREPHHLRILADLVEFNEGPSPWSQRLERLLKQHGVVAAKVSDAPDRLSAEDEIRLHNALLALGKFQNTSSRQDYFRLFVERHGDLPLEPTENARADALALIRVCLPIPGALRQFLDVFPHVDRQEAGFDELLLLVESLFLERLLTDAEREELVRLLAGVPAEVLADGYRRAAPPADPHDGPGVVRPDRIIAAVERCAQVPGKPPRIFSFVECVAARQSQGAEALQRWSERTAARLRLYHYELQPIRDSMASLPEIVLESALVIQLAPDAMDADLFLLAATLHRGRESEQVIESRDEPETLGAVIRRVDALFGEVFRLLDFDLSRFVVEIIVPRSLVGEPVDRWSTTDAMAAPIGSRFPVVLRSYERVHSNVLRPQWRQKSRLAKRQHEPDVRAMHYVAAAGDAAVARQVRTTLMSEEKLVLAIGGPLGSQRELSPPDAYAGALSAGIAYMVWVRDGTLADRFRDAISEVLRTMLVRELPAVVADWRMRADETDPTDLGWQISLLVCDEDRIPMQFASRELRSPTMKGQP</sequence>
<evidence type="ECO:0000259" key="1">
    <source>
        <dbReference type="Pfam" id="PF19916"/>
    </source>
</evidence>
<dbReference type="Pfam" id="PF13365">
    <property type="entry name" value="Trypsin_2"/>
    <property type="match status" value="1"/>
</dbReference>
<comment type="caution">
    <text evidence="4">The sequence shown here is derived from an EMBL/GenBank/DDBJ whole genome shotgun (WGS) entry which is preliminary data.</text>
</comment>
<protein>
    <recommendedName>
        <fullName evidence="6">Trypsin-like peptidase domain-containing protein</fullName>
    </recommendedName>
</protein>
<feature type="domain" description="vWA-MoxR associated protein C-terminal" evidence="3">
    <location>
        <begin position="546"/>
        <end position="775"/>
    </location>
</feature>
<dbReference type="Pfam" id="PF19916">
    <property type="entry name" value="VMAP-M0"/>
    <property type="match status" value="1"/>
</dbReference>
<dbReference type="RefSeq" id="WP_203844525.1">
    <property type="nucleotide sequence ID" value="NZ_BAAAVW010000002.1"/>
</dbReference>
<reference evidence="4" key="1">
    <citation type="submission" date="2021-01" db="EMBL/GenBank/DDBJ databases">
        <title>Whole genome shotgun sequence of Dactylosporangium siamense NBRC 106093.</title>
        <authorList>
            <person name="Komaki H."/>
            <person name="Tamura T."/>
        </authorList>
    </citation>
    <scope>NUCLEOTIDE SEQUENCE</scope>
    <source>
        <strain evidence="4">NBRC 106093</strain>
    </source>
</reference>
<dbReference type="InterPro" id="IPR045450">
    <property type="entry name" value="VMAP_C"/>
</dbReference>
<evidence type="ECO:0008006" key="6">
    <source>
        <dbReference type="Google" id="ProtNLM"/>
    </source>
</evidence>
<dbReference type="InterPro" id="IPR045431">
    <property type="entry name" value="EAD2"/>
</dbReference>
<evidence type="ECO:0000313" key="5">
    <source>
        <dbReference type="Proteomes" id="UP000660611"/>
    </source>
</evidence>
<evidence type="ECO:0000259" key="3">
    <source>
        <dbReference type="Pfam" id="PF20028"/>
    </source>
</evidence>
<evidence type="ECO:0000313" key="4">
    <source>
        <dbReference type="EMBL" id="GIG42644.1"/>
    </source>
</evidence>
<keyword evidence="5" id="KW-1185">Reference proteome</keyword>
<name>A0A919PEU9_9ACTN</name>
<organism evidence="4 5">
    <name type="scientific">Dactylosporangium siamense</name>
    <dbReference type="NCBI Taxonomy" id="685454"/>
    <lineage>
        <taxon>Bacteria</taxon>
        <taxon>Bacillati</taxon>
        <taxon>Actinomycetota</taxon>
        <taxon>Actinomycetes</taxon>
        <taxon>Micromonosporales</taxon>
        <taxon>Micromonosporaceae</taxon>
        <taxon>Dactylosporangium</taxon>
    </lineage>
</organism>
<dbReference type="Pfam" id="PF20028">
    <property type="entry name" value="VMAP-C"/>
    <property type="match status" value="1"/>
</dbReference>
<dbReference type="Proteomes" id="UP000660611">
    <property type="component" value="Unassembled WGS sequence"/>
</dbReference>
<dbReference type="SUPFAM" id="SSF50494">
    <property type="entry name" value="Trypsin-like serine proteases"/>
    <property type="match status" value="1"/>
</dbReference>
<gene>
    <name evidence="4" type="ORF">Dsi01nite_006850</name>
</gene>
<dbReference type="InterPro" id="IPR045555">
    <property type="entry name" value="VMAP-M0"/>
</dbReference>
<evidence type="ECO:0000259" key="2">
    <source>
        <dbReference type="Pfam" id="PF19956"/>
    </source>
</evidence>
<dbReference type="PANTHER" id="PTHR43019">
    <property type="entry name" value="SERINE ENDOPROTEASE DEGS"/>
    <property type="match status" value="1"/>
</dbReference>